<feature type="transmembrane region" description="Helical" evidence="1">
    <location>
        <begin position="272"/>
        <end position="289"/>
    </location>
</feature>
<dbReference type="RefSeq" id="WP_244823722.1">
    <property type="nucleotide sequence ID" value="NZ_CP112998.1"/>
</dbReference>
<dbReference type="PANTHER" id="PTHR34978">
    <property type="entry name" value="POSSIBLE SENSOR-TRANSDUCER PROTEIN BLAR"/>
    <property type="match status" value="1"/>
</dbReference>
<feature type="transmembrane region" description="Helical" evidence="1">
    <location>
        <begin position="37"/>
        <end position="54"/>
    </location>
</feature>
<dbReference type="KEGG" id="dpf:ON006_20490"/>
<organism evidence="3 4">
    <name type="scientific">Dyadobacter pollutisoli</name>
    <dbReference type="NCBI Taxonomy" id="2910158"/>
    <lineage>
        <taxon>Bacteria</taxon>
        <taxon>Pseudomonadati</taxon>
        <taxon>Bacteroidota</taxon>
        <taxon>Cytophagia</taxon>
        <taxon>Cytophagales</taxon>
        <taxon>Spirosomataceae</taxon>
        <taxon>Dyadobacter</taxon>
    </lineage>
</organism>
<dbReference type="PANTHER" id="PTHR34978:SF3">
    <property type="entry name" value="SLR0241 PROTEIN"/>
    <property type="match status" value="1"/>
</dbReference>
<dbReference type="Proteomes" id="UP001164653">
    <property type="component" value="Chromosome"/>
</dbReference>
<dbReference type="Pfam" id="PF05569">
    <property type="entry name" value="Peptidase_M56"/>
    <property type="match status" value="1"/>
</dbReference>
<evidence type="ECO:0000256" key="1">
    <source>
        <dbReference type="SAM" id="Phobius"/>
    </source>
</evidence>
<feature type="transmembrane region" description="Helical" evidence="1">
    <location>
        <begin position="103"/>
        <end position="124"/>
    </location>
</feature>
<sequence length="627" mass="72533">MSPFTEYVVKLSLGLTVTSLFYQFVLARYTFYNWNRWYLLGYSALSFIIPFIDVDQVLERTEIANSTMVQAVPSITAIGYPAATDVVAVIPQSDFNLLELLPFVLLAGSLVLLARLGIHFASYLQMLRSSELVSDEDIRIYHSKKDIVPFSFGSAIFINPALHSEEDLKEIVLHEFIHVKQKHTFDILYSELLCILNWYNPFAWLIRYAIRQNLEYIADRAVLENGMDIKQYQYLLLKVVGVPEFRIANQFNFSSLKQRIIMMNKMKTARIHLIRFLFVLPLMCVLILACRNNIEALVDGKQVENENVFYVAGILMDGETGEPAKNMPLKLDIGEKFKATIYSDADGFYHYEIDLSNYKDSVLYYGINGSGEYNRFGGGASFEGHMVNRSRFYIYFLTPKGRNENNQFPYFADGDNFFANGKETDIESIKAYLIQKAAEFKVENDLILAFKRAYPKPSEVIVKFGNGYFNQERKLVGYESQTELFLDGKKVSHDEINKAFEEQPVAELFPIRIDSDQYNSKNSRMYYYTFPTHKDAPPAYLSKNNFEVVDANQFDTTAFEKDAYFLDGFRQTYGIGSNLKPLKSEIKRVFLFKGKLARYYDQKLDKIWWIETRPEPEIYQRPALASH</sequence>
<keyword evidence="4" id="KW-1185">Reference proteome</keyword>
<accession>A0A9E8SIT0</accession>
<keyword evidence="1" id="KW-1133">Transmembrane helix</keyword>
<evidence type="ECO:0000313" key="4">
    <source>
        <dbReference type="Proteomes" id="UP001164653"/>
    </source>
</evidence>
<feature type="transmembrane region" description="Helical" evidence="1">
    <location>
        <begin position="66"/>
        <end position="83"/>
    </location>
</feature>
<feature type="transmembrane region" description="Helical" evidence="1">
    <location>
        <begin position="7"/>
        <end position="25"/>
    </location>
</feature>
<protein>
    <submittedName>
        <fullName evidence="3">M56 family metallopeptidase</fullName>
    </submittedName>
</protein>
<keyword evidence="1" id="KW-0812">Transmembrane</keyword>
<dbReference type="InterPro" id="IPR008756">
    <property type="entry name" value="Peptidase_M56"/>
</dbReference>
<dbReference type="InterPro" id="IPR052173">
    <property type="entry name" value="Beta-lactam_resp_regulator"/>
</dbReference>
<dbReference type="EMBL" id="CP112998">
    <property type="protein sequence ID" value="WAC10128.1"/>
    <property type="molecule type" value="Genomic_DNA"/>
</dbReference>
<gene>
    <name evidence="3" type="ORF">ON006_20490</name>
</gene>
<feature type="domain" description="Peptidase M56" evidence="2">
    <location>
        <begin position="99"/>
        <end position="263"/>
    </location>
</feature>
<reference evidence="3" key="1">
    <citation type="submission" date="2022-11" db="EMBL/GenBank/DDBJ databases">
        <title>Dyadobacter pollutisoli sp. nov., isolated from plastic dumped soil.</title>
        <authorList>
            <person name="Kim J.M."/>
            <person name="Kim K.R."/>
            <person name="Lee J.K."/>
            <person name="Hao L."/>
            <person name="Jeon C.O."/>
        </authorList>
    </citation>
    <scope>NUCLEOTIDE SEQUENCE</scope>
    <source>
        <strain evidence="3">U1</strain>
    </source>
</reference>
<dbReference type="CDD" id="cd07341">
    <property type="entry name" value="M56_BlaR1_MecR1_like"/>
    <property type="match status" value="1"/>
</dbReference>
<evidence type="ECO:0000259" key="2">
    <source>
        <dbReference type="Pfam" id="PF05569"/>
    </source>
</evidence>
<keyword evidence="1" id="KW-0472">Membrane</keyword>
<name>A0A9E8SIT0_9BACT</name>
<dbReference type="AlphaFoldDB" id="A0A9E8SIT0"/>
<proteinExistence type="predicted"/>
<evidence type="ECO:0000313" key="3">
    <source>
        <dbReference type="EMBL" id="WAC10128.1"/>
    </source>
</evidence>